<feature type="region of interest" description="Disordered" evidence="1">
    <location>
        <begin position="35"/>
        <end position="57"/>
    </location>
</feature>
<proteinExistence type="predicted"/>
<dbReference type="EMBL" id="DF968221">
    <property type="protein sequence ID" value="GAP46924.1"/>
    <property type="molecule type" value="Genomic_DNA"/>
</dbReference>
<evidence type="ECO:0000256" key="1">
    <source>
        <dbReference type="SAM" id="MobiDB-lite"/>
    </source>
</evidence>
<dbReference type="AlphaFoldDB" id="A0A0K8PHQ6"/>
<dbReference type="RefSeq" id="WP_059416240.1">
    <property type="nucleotide sequence ID" value="NZ_DF968221.1"/>
</dbReference>
<evidence type="ECO:0000313" key="3">
    <source>
        <dbReference type="Proteomes" id="UP000053859"/>
    </source>
</evidence>
<reference evidence="2" key="1">
    <citation type="journal article" date="2015" name="Genome Announc.">
        <title>Draft Genome Sequence of Thiostrepton-Producing Streptomyces azureus ATCC 14921.</title>
        <authorList>
            <person name="Sakihara K."/>
            <person name="Maeda J."/>
            <person name="Tashiro K."/>
            <person name="Fujino Y."/>
            <person name="Kuhara S."/>
            <person name="Ohshima T."/>
            <person name="Ogata S."/>
            <person name="Doi K."/>
        </authorList>
    </citation>
    <scope>NUCLEOTIDE SEQUENCE [LARGE SCALE GENOMIC DNA]</scope>
    <source>
        <strain evidence="2">ATCC14921</strain>
    </source>
</reference>
<protein>
    <submittedName>
        <fullName evidence="2">Uncharacterized protein</fullName>
    </submittedName>
</protein>
<sequence>MAARPTPPHGTTARAYGSPGYRPPCKCEPCNTARRRHHKQTRVNRQLGRSPFTSPDQAQARLRELHQTMSWKTLVTATGLELNALLRIYNGQRTKIRNETHAKIMAVTAPAQGDRGQYLDATGSTRRAQALSSLGHSYATIADAANTSHNRILSIANGRQPTIRRDLAERLESAYQQLASVRPTANKYTSRTRNFARANGWAPPGAWDDDTIDDPTAHPDWTGHCGTDRGWWIHQRQQLPMCQRCEQAHQEWLAEHNDLDPRLRNQALFKARNAAVSREADLAADGRELLGYGVGYEQAAARLGVSKNHLQQALKRHPHTETELAA</sequence>
<keyword evidence="3" id="KW-1185">Reference proteome</keyword>
<dbReference type="Proteomes" id="UP000053859">
    <property type="component" value="Unassembled WGS sequence"/>
</dbReference>
<name>A0A0K8PHQ6_STRAJ</name>
<evidence type="ECO:0000313" key="2">
    <source>
        <dbReference type="EMBL" id="GAP46924.1"/>
    </source>
</evidence>
<feature type="region of interest" description="Disordered" evidence="1">
    <location>
        <begin position="1"/>
        <end position="23"/>
    </location>
</feature>
<dbReference type="OrthoDB" id="4551696at2"/>
<dbReference type="PATRIC" id="fig|146537.3.peg.1749"/>
<organism evidence="2 3">
    <name type="scientific">Streptomyces azureus</name>
    <dbReference type="NCBI Taxonomy" id="146537"/>
    <lineage>
        <taxon>Bacteria</taxon>
        <taxon>Bacillati</taxon>
        <taxon>Actinomycetota</taxon>
        <taxon>Actinomycetes</taxon>
        <taxon>Kitasatosporales</taxon>
        <taxon>Streptomycetaceae</taxon>
        <taxon>Streptomyces</taxon>
    </lineage>
</organism>
<accession>A0A0K8PHQ6</accession>
<gene>
    <name evidence="2" type="ORF">SAZU_1661</name>
</gene>